<gene>
    <name evidence="2" type="ORF">G2W53_028280</name>
</gene>
<evidence type="ECO:0000313" key="2">
    <source>
        <dbReference type="EMBL" id="KAF7814311.1"/>
    </source>
</evidence>
<keyword evidence="1" id="KW-0732">Signal</keyword>
<protein>
    <submittedName>
        <fullName evidence="2">Pistil-specific extensin-like protein</fullName>
    </submittedName>
</protein>
<dbReference type="EMBL" id="JAAIUW010000009">
    <property type="protein sequence ID" value="KAF7814311.1"/>
    <property type="molecule type" value="Genomic_DNA"/>
</dbReference>
<dbReference type="PANTHER" id="PTHR33470:SF29">
    <property type="entry name" value="POLLEN OLE E 1 ALLERGEN AND EXTENSIN FAMILY PROTEIN"/>
    <property type="match status" value="1"/>
</dbReference>
<evidence type="ECO:0000313" key="3">
    <source>
        <dbReference type="Proteomes" id="UP000634136"/>
    </source>
</evidence>
<dbReference type="GO" id="GO:0071944">
    <property type="term" value="C:cell periphery"/>
    <property type="evidence" value="ECO:0007669"/>
    <property type="project" value="TreeGrafter"/>
</dbReference>
<proteinExistence type="predicted"/>
<dbReference type="OrthoDB" id="747559at2759"/>
<dbReference type="PANTHER" id="PTHR33470">
    <property type="entry name" value="OS01G0164075 PROTEIN"/>
    <property type="match status" value="1"/>
</dbReference>
<comment type="caution">
    <text evidence="2">The sequence shown here is derived from an EMBL/GenBank/DDBJ whole genome shotgun (WGS) entry which is preliminary data.</text>
</comment>
<evidence type="ECO:0000256" key="1">
    <source>
        <dbReference type="ARBA" id="ARBA00022729"/>
    </source>
</evidence>
<keyword evidence="3" id="KW-1185">Reference proteome</keyword>
<sequence length="97" mass="11074">MYYTSDTTDERGEYELKVNKFVYGKKLEAKLCSVRLVSSPDYACNILTDFGGGSTGVNLIRPTSIYRDTIKFVLNPFYYTTPMCDKPDTSDAQQPRY</sequence>
<dbReference type="AlphaFoldDB" id="A0A834WCQ5"/>
<organism evidence="2 3">
    <name type="scientific">Senna tora</name>
    <dbReference type="NCBI Taxonomy" id="362788"/>
    <lineage>
        <taxon>Eukaryota</taxon>
        <taxon>Viridiplantae</taxon>
        <taxon>Streptophyta</taxon>
        <taxon>Embryophyta</taxon>
        <taxon>Tracheophyta</taxon>
        <taxon>Spermatophyta</taxon>
        <taxon>Magnoliopsida</taxon>
        <taxon>eudicotyledons</taxon>
        <taxon>Gunneridae</taxon>
        <taxon>Pentapetalae</taxon>
        <taxon>rosids</taxon>
        <taxon>fabids</taxon>
        <taxon>Fabales</taxon>
        <taxon>Fabaceae</taxon>
        <taxon>Caesalpinioideae</taxon>
        <taxon>Cassia clade</taxon>
        <taxon>Senna</taxon>
    </lineage>
</organism>
<name>A0A834WCQ5_9FABA</name>
<reference evidence="2" key="1">
    <citation type="submission" date="2020-09" db="EMBL/GenBank/DDBJ databases">
        <title>Genome-Enabled Discovery of Anthraquinone Biosynthesis in Senna tora.</title>
        <authorList>
            <person name="Kang S.-H."/>
            <person name="Pandey R.P."/>
            <person name="Lee C.-M."/>
            <person name="Sim J.-S."/>
            <person name="Jeong J.-T."/>
            <person name="Choi B.-S."/>
            <person name="Jung M."/>
            <person name="Ginzburg D."/>
            <person name="Zhao K."/>
            <person name="Won S.Y."/>
            <person name="Oh T.-J."/>
            <person name="Yu Y."/>
            <person name="Kim N.-H."/>
            <person name="Lee O.R."/>
            <person name="Lee T.-H."/>
            <person name="Bashyal P."/>
            <person name="Kim T.-S."/>
            <person name="Lee W.-H."/>
            <person name="Kawkins C."/>
            <person name="Kim C.-K."/>
            <person name="Kim J.S."/>
            <person name="Ahn B.O."/>
            <person name="Rhee S.Y."/>
            <person name="Sohng J.K."/>
        </authorList>
    </citation>
    <scope>NUCLEOTIDE SEQUENCE</scope>
    <source>
        <tissue evidence="2">Leaf</tissue>
    </source>
</reference>
<dbReference type="Pfam" id="PF01190">
    <property type="entry name" value="Pollen_Ole_e_1"/>
    <property type="match status" value="1"/>
</dbReference>
<accession>A0A834WCQ5</accession>
<dbReference type="Proteomes" id="UP000634136">
    <property type="component" value="Unassembled WGS sequence"/>
</dbReference>